<evidence type="ECO:0000313" key="1">
    <source>
        <dbReference type="EMBL" id="ATG97768.1"/>
    </source>
</evidence>
<organism evidence="1 2">
    <name type="scientific">Mesoplasma lactucae ATCC 49193</name>
    <dbReference type="NCBI Taxonomy" id="81460"/>
    <lineage>
        <taxon>Bacteria</taxon>
        <taxon>Bacillati</taxon>
        <taxon>Mycoplasmatota</taxon>
        <taxon>Mollicutes</taxon>
        <taxon>Entomoplasmatales</taxon>
        <taxon>Entomoplasmataceae</taxon>
        <taxon>Mesoplasma</taxon>
    </lineage>
</organism>
<dbReference type="AlphaFoldDB" id="A0A291ISR5"/>
<dbReference type="KEGG" id="mlac:CP520_03460"/>
<proteinExistence type="predicted"/>
<evidence type="ECO:0000313" key="2">
    <source>
        <dbReference type="Proteomes" id="UP000232227"/>
    </source>
</evidence>
<reference evidence="1 2" key="1">
    <citation type="submission" date="2017-09" db="EMBL/GenBank/DDBJ databases">
        <title>SPAdes assembly of the Mesoplasma lactucae genome.</title>
        <authorList>
            <person name="Knight T.F."/>
            <person name="Rubinstein R."/>
            <person name="Citino T."/>
        </authorList>
    </citation>
    <scope>NUCLEOTIDE SEQUENCE [LARGE SCALE GENOMIC DNA]</scope>
    <source>
        <strain evidence="1 2">831-C4</strain>
    </source>
</reference>
<gene>
    <name evidence="1" type="ORF">CP520_03460</name>
</gene>
<dbReference type="EMBL" id="CP023668">
    <property type="protein sequence ID" value="ATG97768.1"/>
    <property type="molecule type" value="Genomic_DNA"/>
</dbReference>
<dbReference type="Proteomes" id="UP000232227">
    <property type="component" value="Chromosome"/>
</dbReference>
<protein>
    <submittedName>
        <fullName evidence="1">Uncharacterized protein</fullName>
    </submittedName>
</protein>
<sequence>MSYLHEIRNDDELKIVTQGLEEPAFVIFSDWYKQPYSPKQGRTLQISISYWPDALLLDLWNPETTHNSKGIIVGIERVDAILHLQSFEKNLRRYGIPLKTFVIEQEDAQFFSKQNRPAKEVDPERLLELEEKRKAIEERNKRFDHEISGNQDKYDLVFSYLAYMASLFLQKVVFTNPKLEQKFKNIEDINIQKYIFENLMWIFLNDKSSIAKTLNIDLSSNKVKYIYDEYLFSYTQNYFENNYKIVFDKNLPNFNEQRRLMLMLHRYSEYFDDEILKQGLAPDLEEFFTGIDDYIKAINDSDEKFNVENDAKLVPTAKAIERTATKDVVANLQYFIKGFAFQASDILSAYNLSVKHSKKK</sequence>
<keyword evidence="2" id="KW-1185">Reference proteome</keyword>
<name>A0A291ISR5_9MOLU</name>
<accession>A0A291ISR5</accession>